<dbReference type="PATRIC" id="fig|940295.4.peg.1012"/>
<dbReference type="FunFam" id="3.40.50.300:FF:000032">
    <property type="entry name" value="Export ABC transporter ATP-binding protein"/>
    <property type="match status" value="1"/>
</dbReference>
<evidence type="ECO:0000256" key="1">
    <source>
        <dbReference type="ARBA" id="ARBA00022448"/>
    </source>
</evidence>
<dbReference type="OrthoDB" id="44250at2157"/>
<dbReference type="PROSITE" id="PS50893">
    <property type="entry name" value="ABC_TRANSPORTER_2"/>
    <property type="match status" value="1"/>
</dbReference>
<dbReference type="InterPro" id="IPR003439">
    <property type="entry name" value="ABC_transporter-like_ATP-bd"/>
</dbReference>
<dbReference type="GO" id="GO:0098796">
    <property type="term" value="C:membrane protein complex"/>
    <property type="evidence" value="ECO:0007669"/>
    <property type="project" value="UniProtKB-ARBA"/>
</dbReference>
<dbReference type="InterPro" id="IPR003593">
    <property type="entry name" value="AAA+_ATPase"/>
</dbReference>
<evidence type="ECO:0000259" key="4">
    <source>
        <dbReference type="PROSITE" id="PS50893"/>
    </source>
</evidence>
<gene>
    <name evidence="5" type="ORF">EYM_05275</name>
</gene>
<dbReference type="InterPro" id="IPR017871">
    <property type="entry name" value="ABC_transporter-like_CS"/>
</dbReference>
<dbReference type="InterPro" id="IPR017911">
    <property type="entry name" value="MacB-like_ATP-bd"/>
</dbReference>
<dbReference type="GO" id="GO:0005886">
    <property type="term" value="C:plasma membrane"/>
    <property type="evidence" value="ECO:0007669"/>
    <property type="project" value="TreeGrafter"/>
</dbReference>
<dbReference type="InterPro" id="IPR015854">
    <property type="entry name" value="ABC_transpr_LolD-like"/>
</dbReference>
<keyword evidence="3 5" id="KW-0067">ATP-binding</keyword>
<dbReference type="PANTHER" id="PTHR24220:SF86">
    <property type="entry name" value="ABC TRANSPORTER ABCH.1"/>
    <property type="match status" value="1"/>
</dbReference>
<keyword evidence="1" id="KW-0813">Transport</keyword>
<dbReference type="Proteomes" id="UP000060778">
    <property type="component" value="Chromosome"/>
</dbReference>
<evidence type="ECO:0000256" key="2">
    <source>
        <dbReference type="ARBA" id="ARBA00022741"/>
    </source>
</evidence>
<dbReference type="PANTHER" id="PTHR24220">
    <property type="entry name" value="IMPORT ATP-BINDING PROTEIN"/>
    <property type="match status" value="1"/>
</dbReference>
<keyword evidence="6" id="KW-1185">Reference proteome</keyword>
<evidence type="ECO:0000313" key="6">
    <source>
        <dbReference type="Proteomes" id="UP000060778"/>
    </source>
</evidence>
<evidence type="ECO:0000313" key="5">
    <source>
        <dbReference type="EMBL" id="ALU11836.1"/>
    </source>
</evidence>
<evidence type="ECO:0000256" key="3">
    <source>
        <dbReference type="ARBA" id="ARBA00022840"/>
    </source>
</evidence>
<dbReference type="AlphaFoldDB" id="A0A0U3G0I7"/>
<dbReference type="InterPro" id="IPR027417">
    <property type="entry name" value="P-loop_NTPase"/>
</dbReference>
<dbReference type="SMART" id="SM00382">
    <property type="entry name" value="AAA"/>
    <property type="match status" value="1"/>
</dbReference>
<dbReference type="Pfam" id="PF00005">
    <property type="entry name" value="ABC_tran"/>
    <property type="match status" value="1"/>
</dbReference>
<dbReference type="GeneID" id="30680439"/>
<dbReference type="RefSeq" id="WP_075049978.1">
    <property type="nucleotide sequence ID" value="NZ_CP006867.1"/>
</dbReference>
<sequence>MGDFEPIITLDNVWKVYVIGKVEYPALRGVTLKVPKGSFLTILGPSGSGKSTLLHLMGALDTPTKGKVFIAGRDVSQLSERERARLRRDLIGFVFQHFFLIPRLSALENVELPMIAKGVPSSVRKRRALRLLTLVGLREKANKRPRELSGGEQQRVAIARALANDPEIILADEPTGNLDTKTAKGVMEMLLSLNVEMDKTVVIVTHNPEQTLYAHAVVRVRDGKIESVEEGGRKPFFNIEELTS</sequence>
<name>A0A0U3G0I7_9CREN</name>
<dbReference type="SUPFAM" id="SSF52540">
    <property type="entry name" value="P-loop containing nucleoside triphosphate hydrolases"/>
    <property type="match status" value="1"/>
</dbReference>
<protein>
    <submittedName>
        <fullName evidence="5">Macrolide ABC transporter ATP-binding protein</fullName>
    </submittedName>
</protein>
<dbReference type="GO" id="GO:0022857">
    <property type="term" value="F:transmembrane transporter activity"/>
    <property type="evidence" value="ECO:0007669"/>
    <property type="project" value="UniProtKB-ARBA"/>
</dbReference>
<keyword evidence="2" id="KW-0547">Nucleotide-binding</keyword>
<dbReference type="STRING" id="940295.EYM_05275"/>
<dbReference type="EMBL" id="CP006867">
    <property type="protein sequence ID" value="ALU11836.1"/>
    <property type="molecule type" value="Genomic_DNA"/>
</dbReference>
<dbReference type="GO" id="GO:0016887">
    <property type="term" value="F:ATP hydrolysis activity"/>
    <property type="evidence" value="ECO:0007669"/>
    <property type="project" value="InterPro"/>
</dbReference>
<dbReference type="Gene3D" id="3.40.50.300">
    <property type="entry name" value="P-loop containing nucleotide triphosphate hydrolases"/>
    <property type="match status" value="1"/>
</dbReference>
<feature type="domain" description="ABC transporter" evidence="4">
    <location>
        <begin position="8"/>
        <end position="241"/>
    </location>
</feature>
<dbReference type="GO" id="GO:0005524">
    <property type="term" value="F:ATP binding"/>
    <property type="evidence" value="ECO:0007669"/>
    <property type="project" value="UniProtKB-KW"/>
</dbReference>
<reference evidence="5 6" key="1">
    <citation type="submission" date="2013-11" db="EMBL/GenBank/DDBJ databases">
        <title>Comparative genomics of Ignicoccus.</title>
        <authorList>
            <person name="Podar M."/>
        </authorList>
    </citation>
    <scope>NUCLEOTIDE SEQUENCE [LARGE SCALE GENOMIC DNA]</scope>
    <source>
        <strain evidence="5 6">DSM 13165</strain>
    </source>
</reference>
<organism evidence="5 6">
    <name type="scientific">Ignicoccus islandicus DSM 13165</name>
    <dbReference type="NCBI Taxonomy" id="940295"/>
    <lineage>
        <taxon>Archaea</taxon>
        <taxon>Thermoproteota</taxon>
        <taxon>Thermoprotei</taxon>
        <taxon>Desulfurococcales</taxon>
        <taxon>Desulfurococcaceae</taxon>
        <taxon>Ignicoccus</taxon>
    </lineage>
</organism>
<dbReference type="CDD" id="cd03255">
    <property type="entry name" value="ABC_MJ0796_LolCDE_FtsE"/>
    <property type="match status" value="1"/>
</dbReference>
<dbReference type="KEGG" id="iis:EYM_05275"/>
<dbReference type="PROSITE" id="PS00211">
    <property type="entry name" value="ABC_TRANSPORTER_1"/>
    <property type="match status" value="1"/>
</dbReference>
<accession>A0A0U3G0I7</accession>
<proteinExistence type="predicted"/>